<dbReference type="EMBL" id="BDCO01000002">
    <property type="protein sequence ID" value="GAT32518.1"/>
    <property type="molecule type" value="Genomic_DNA"/>
</dbReference>
<protein>
    <submittedName>
        <fullName evidence="1">Uncharacterized protein</fullName>
    </submittedName>
</protein>
<comment type="caution">
    <text evidence="1">The sequence shown here is derived from an EMBL/GenBank/DDBJ whole genome shotgun (WGS) entry which is preliminary data.</text>
</comment>
<sequence>MGTGAELAPYLIAMTVTSIAASAASTGISMYSQQEQAKTASAIADYNYDIERQNAEVQAKMAQQQALWRQQAAQVQYQLDQNNAQYMDQQARAVQMQAEEKARRVREEGERTLAKQRAQYAASGVVNEGTPLAVLSESAGLIELNAQDAIYEGDVQSRDWLRKAEEARYQSKFSLFDQQTAGYEAAAAKAGKVISLQTAELNRAAGKAQAEGYRISSYGTLLGGVSDIASTASYGLDRYSSLRKDDALKSTAAKTSTN</sequence>
<name>A0A146G6X0_TERSA</name>
<dbReference type="InParanoid" id="A0A146G6X0"/>
<organism evidence="1 2">
    <name type="scientific">Terrimicrobium sacchariphilum</name>
    <dbReference type="NCBI Taxonomy" id="690879"/>
    <lineage>
        <taxon>Bacteria</taxon>
        <taxon>Pseudomonadati</taxon>
        <taxon>Verrucomicrobiota</taxon>
        <taxon>Terrimicrobiia</taxon>
        <taxon>Terrimicrobiales</taxon>
        <taxon>Terrimicrobiaceae</taxon>
        <taxon>Terrimicrobium</taxon>
    </lineage>
</organism>
<proteinExistence type="predicted"/>
<dbReference type="AlphaFoldDB" id="A0A146G6X0"/>
<keyword evidence="2" id="KW-1185">Reference proteome</keyword>
<gene>
    <name evidence="1" type="ORF">TSACC_2917</name>
</gene>
<dbReference type="Proteomes" id="UP000076023">
    <property type="component" value="Unassembled WGS sequence"/>
</dbReference>
<evidence type="ECO:0000313" key="2">
    <source>
        <dbReference type="Proteomes" id="UP000076023"/>
    </source>
</evidence>
<reference evidence="2" key="1">
    <citation type="journal article" date="2017" name="Genome Announc.">
        <title>Draft Genome Sequence of Terrimicrobium sacchariphilum NM-5T, a Facultative Anaerobic Soil Bacterium of the Class Spartobacteria.</title>
        <authorList>
            <person name="Qiu Y.L."/>
            <person name="Tourlousse D.M."/>
            <person name="Matsuura N."/>
            <person name="Ohashi A."/>
            <person name="Sekiguchi Y."/>
        </authorList>
    </citation>
    <scope>NUCLEOTIDE SEQUENCE [LARGE SCALE GENOMIC DNA]</scope>
    <source>
        <strain evidence="2">NM-5</strain>
    </source>
</reference>
<dbReference type="STRING" id="690879.TSACC_2917"/>
<accession>A0A146G6X0</accession>
<evidence type="ECO:0000313" key="1">
    <source>
        <dbReference type="EMBL" id="GAT32518.1"/>
    </source>
</evidence>